<evidence type="ECO:0000256" key="1">
    <source>
        <dbReference type="ARBA" id="ARBA00004429"/>
    </source>
</evidence>
<dbReference type="PANTHER" id="PTHR23522:SF10">
    <property type="entry name" value="3-PHENYLPROPIONIC ACID TRANSPORTER-RELATED"/>
    <property type="match status" value="1"/>
</dbReference>
<keyword evidence="11" id="KW-1185">Reference proteome</keyword>
<feature type="transmembrane region" description="Helical" evidence="8">
    <location>
        <begin position="78"/>
        <end position="96"/>
    </location>
</feature>
<evidence type="ECO:0000256" key="2">
    <source>
        <dbReference type="ARBA" id="ARBA00022448"/>
    </source>
</evidence>
<name>A0A3A9B075_9FIRM</name>
<feature type="transmembrane region" description="Helical" evidence="8">
    <location>
        <begin position="102"/>
        <end position="120"/>
    </location>
</feature>
<dbReference type="Proteomes" id="UP000280696">
    <property type="component" value="Unassembled WGS sequence"/>
</dbReference>
<feature type="domain" description="Major facilitator superfamily (MFS) profile" evidence="9">
    <location>
        <begin position="12"/>
        <end position="387"/>
    </location>
</feature>
<feature type="transmembrane region" description="Helical" evidence="8">
    <location>
        <begin position="141"/>
        <end position="159"/>
    </location>
</feature>
<gene>
    <name evidence="10" type="ORF">D7V94_04230</name>
</gene>
<accession>A0A3A9B075</accession>
<dbReference type="PANTHER" id="PTHR23522">
    <property type="entry name" value="BLL5896 PROTEIN"/>
    <property type="match status" value="1"/>
</dbReference>
<dbReference type="InterPro" id="IPR036259">
    <property type="entry name" value="MFS_trans_sf"/>
</dbReference>
<comment type="caution">
    <text evidence="10">The sequence shown here is derived from an EMBL/GenBank/DDBJ whole genome shotgun (WGS) entry which is preliminary data.</text>
</comment>
<organism evidence="10 11">
    <name type="scientific">Parablautia intestinalis</name>
    <dbReference type="NCBI Taxonomy" id="2320100"/>
    <lineage>
        <taxon>Bacteria</taxon>
        <taxon>Bacillati</taxon>
        <taxon>Bacillota</taxon>
        <taxon>Clostridia</taxon>
        <taxon>Lachnospirales</taxon>
        <taxon>Lachnospiraceae</taxon>
        <taxon>Parablautia</taxon>
    </lineage>
</organism>
<proteinExistence type="predicted"/>
<dbReference type="GO" id="GO:0015528">
    <property type="term" value="F:lactose:proton symporter activity"/>
    <property type="evidence" value="ECO:0007669"/>
    <property type="project" value="TreeGrafter"/>
</dbReference>
<dbReference type="Gene3D" id="1.20.1250.20">
    <property type="entry name" value="MFS general substrate transporter like domains"/>
    <property type="match status" value="2"/>
</dbReference>
<feature type="transmembrane region" description="Helical" evidence="8">
    <location>
        <begin position="298"/>
        <end position="317"/>
    </location>
</feature>
<evidence type="ECO:0000313" key="10">
    <source>
        <dbReference type="EMBL" id="RKI93193.1"/>
    </source>
</evidence>
<evidence type="ECO:0000256" key="5">
    <source>
        <dbReference type="ARBA" id="ARBA00022692"/>
    </source>
</evidence>
<dbReference type="InterPro" id="IPR024989">
    <property type="entry name" value="MFS_assoc_dom"/>
</dbReference>
<keyword evidence="3" id="KW-1003">Cell membrane</keyword>
<reference evidence="10 11" key="1">
    <citation type="submission" date="2018-09" db="EMBL/GenBank/DDBJ databases">
        <title>Murine metabolic-syndrome-specific gut microbial biobank.</title>
        <authorList>
            <person name="Liu C."/>
        </authorList>
    </citation>
    <scope>NUCLEOTIDE SEQUENCE [LARGE SCALE GENOMIC DNA]</scope>
    <source>
        <strain evidence="10 11">0.1xD8-82</strain>
    </source>
</reference>
<feature type="transmembrane region" description="Helical" evidence="8">
    <location>
        <begin position="338"/>
        <end position="358"/>
    </location>
</feature>
<keyword evidence="6 8" id="KW-1133">Transmembrane helix</keyword>
<evidence type="ECO:0000256" key="6">
    <source>
        <dbReference type="ARBA" id="ARBA00022989"/>
    </source>
</evidence>
<feature type="transmembrane region" description="Helical" evidence="8">
    <location>
        <begin position="207"/>
        <end position="231"/>
    </location>
</feature>
<keyword evidence="7 8" id="KW-0472">Membrane</keyword>
<protein>
    <submittedName>
        <fullName evidence="10">MFS transporter</fullName>
    </submittedName>
</protein>
<feature type="transmembrane region" description="Helical" evidence="8">
    <location>
        <begin position="45"/>
        <end position="66"/>
    </location>
</feature>
<dbReference type="OrthoDB" id="85643at2"/>
<dbReference type="GO" id="GO:0030395">
    <property type="term" value="F:lactose binding"/>
    <property type="evidence" value="ECO:0007669"/>
    <property type="project" value="TreeGrafter"/>
</dbReference>
<comment type="subcellular location">
    <subcellularLocation>
        <location evidence="1">Cell inner membrane</location>
        <topology evidence="1">Multi-pass membrane protein</topology>
    </subcellularLocation>
</comment>
<dbReference type="SUPFAM" id="SSF103473">
    <property type="entry name" value="MFS general substrate transporter"/>
    <property type="match status" value="1"/>
</dbReference>
<keyword evidence="2" id="KW-0813">Transport</keyword>
<dbReference type="Pfam" id="PF12832">
    <property type="entry name" value="MFS_1_like"/>
    <property type="match status" value="1"/>
</dbReference>
<feature type="transmembrane region" description="Helical" evidence="8">
    <location>
        <begin position="364"/>
        <end position="382"/>
    </location>
</feature>
<dbReference type="RefSeq" id="WP_120467103.1">
    <property type="nucleotide sequence ID" value="NZ_RAYQ01000003.1"/>
</dbReference>
<evidence type="ECO:0000256" key="4">
    <source>
        <dbReference type="ARBA" id="ARBA00022519"/>
    </source>
</evidence>
<feature type="transmembrane region" description="Helical" evidence="8">
    <location>
        <begin position="12"/>
        <end position="33"/>
    </location>
</feature>
<keyword evidence="4" id="KW-0997">Cell inner membrane</keyword>
<feature type="transmembrane region" description="Helical" evidence="8">
    <location>
        <begin position="274"/>
        <end position="292"/>
    </location>
</feature>
<evidence type="ECO:0000256" key="7">
    <source>
        <dbReference type="ARBA" id="ARBA00023136"/>
    </source>
</evidence>
<dbReference type="GO" id="GO:0005886">
    <property type="term" value="C:plasma membrane"/>
    <property type="evidence" value="ECO:0007669"/>
    <property type="project" value="UniProtKB-SubCell"/>
</dbReference>
<dbReference type="AlphaFoldDB" id="A0A3A9B075"/>
<sequence>MNYQTEEKQDRFPIALFALFFLFYAGQAIYNTYVNLYLSSVGLSGTQIGIIVSVSTVGILCAQLFWGLVSDRTKTKNSVLRLLYAATAIIALAFYLNSSFLFLAAAVTLFSVFFHPLMPLQDNFALEYLENRRWDYGQVRIGGTIGYCLTVLVIGFFLQDGYRPIFFMVAVFMTICRFICLKLPKIEGFRTKENKSSYRELLKNKPLAGLILFNLTFSIGLNFYHNFYAIYFTSDAVGGNSSLVGIMMFASSVSEIPMLMLIHRITEKIGIKKTLVVAGSVTALRWLLLFFLKTPGLIVPVNLLHGIGYTSFSYCIITYIGKTVPKDMRATGQTLNVLIGNVVSRVLFGLVGGFISEYMGADKMMLFSSVLIGAGTVIFTIWSRKIKEFSEGTNLC</sequence>
<dbReference type="EMBL" id="RAYQ01000003">
    <property type="protein sequence ID" value="RKI93193.1"/>
    <property type="molecule type" value="Genomic_DNA"/>
</dbReference>
<evidence type="ECO:0000256" key="3">
    <source>
        <dbReference type="ARBA" id="ARBA00022475"/>
    </source>
</evidence>
<evidence type="ECO:0000313" key="11">
    <source>
        <dbReference type="Proteomes" id="UP000280696"/>
    </source>
</evidence>
<evidence type="ECO:0000256" key="8">
    <source>
        <dbReference type="SAM" id="Phobius"/>
    </source>
</evidence>
<dbReference type="InterPro" id="IPR020846">
    <property type="entry name" value="MFS_dom"/>
</dbReference>
<evidence type="ECO:0000259" key="9">
    <source>
        <dbReference type="PROSITE" id="PS50850"/>
    </source>
</evidence>
<feature type="transmembrane region" description="Helical" evidence="8">
    <location>
        <begin position="165"/>
        <end position="186"/>
    </location>
</feature>
<dbReference type="PROSITE" id="PS50850">
    <property type="entry name" value="MFS"/>
    <property type="match status" value="1"/>
</dbReference>
<feature type="transmembrane region" description="Helical" evidence="8">
    <location>
        <begin position="243"/>
        <end position="262"/>
    </location>
</feature>
<keyword evidence="5 8" id="KW-0812">Transmembrane</keyword>